<organism evidence="3 4">
    <name type="scientific">Artemisia annua</name>
    <name type="common">Sweet wormwood</name>
    <dbReference type="NCBI Taxonomy" id="35608"/>
    <lineage>
        <taxon>Eukaryota</taxon>
        <taxon>Viridiplantae</taxon>
        <taxon>Streptophyta</taxon>
        <taxon>Embryophyta</taxon>
        <taxon>Tracheophyta</taxon>
        <taxon>Spermatophyta</taxon>
        <taxon>Magnoliopsida</taxon>
        <taxon>eudicotyledons</taxon>
        <taxon>Gunneridae</taxon>
        <taxon>Pentapetalae</taxon>
        <taxon>asterids</taxon>
        <taxon>campanulids</taxon>
        <taxon>Asterales</taxon>
        <taxon>Asteraceae</taxon>
        <taxon>Asteroideae</taxon>
        <taxon>Anthemideae</taxon>
        <taxon>Artemisiinae</taxon>
        <taxon>Artemisia</taxon>
    </lineage>
</organism>
<dbReference type="Proteomes" id="UP000245207">
    <property type="component" value="Unassembled WGS sequence"/>
</dbReference>
<keyword evidence="4" id="KW-1185">Reference proteome</keyword>
<feature type="compositionally biased region" description="Acidic residues" evidence="1">
    <location>
        <begin position="191"/>
        <end position="200"/>
    </location>
</feature>
<evidence type="ECO:0000313" key="4">
    <source>
        <dbReference type="Proteomes" id="UP000245207"/>
    </source>
</evidence>
<feature type="domain" description="TORTIFOLIA1/TORL1-2 C-terminal" evidence="2">
    <location>
        <begin position="92"/>
        <end position="157"/>
    </location>
</feature>
<sequence length="330" mass="36782">MSRRILRCVKNFVTCENGRKSDSWEDSTFSRSKLSGGDPMVKISRKPVKGMQSRGLNRNVGGGLGPTSFANFKHSNLEVENNPCKIIRGYLLPGDLDSAYVEAMNSGDEMVLVDLLDKTGPVLESLSNRTANDILSTLASFLSEQQFISSIIPWLQLFLHKIGWLSAPQEMIEAEPLDFENNAQLWLLPEPEDEEDESEEWGYTRNASNLGSGEFRNRERSNEEHKKAMKTVVDGHFRALVSKLLQVENLDDTDNWLEIITSLSWEAASLLKPDTSKGGGMDPGCYVKIKCLASGRPSDKYNLKPLLVANITDLGLRTFLVDIPLVPADM</sequence>
<dbReference type="GO" id="GO:0000285">
    <property type="term" value="F:1-phosphatidylinositol-3-phosphate 5-kinase activity"/>
    <property type="evidence" value="ECO:0007669"/>
    <property type="project" value="TreeGrafter"/>
</dbReference>
<protein>
    <submittedName>
        <fullName evidence="3">ARM repeat superfamily protein</fullName>
    </submittedName>
</protein>
<dbReference type="AlphaFoldDB" id="A0A2U1NNF4"/>
<reference evidence="3 4" key="1">
    <citation type="journal article" date="2018" name="Mol. Plant">
        <title>The genome of Artemisia annua provides insight into the evolution of Asteraceae family and artemisinin biosynthesis.</title>
        <authorList>
            <person name="Shen Q."/>
            <person name="Zhang L."/>
            <person name="Liao Z."/>
            <person name="Wang S."/>
            <person name="Yan T."/>
            <person name="Shi P."/>
            <person name="Liu M."/>
            <person name="Fu X."/>
            <person name="Pan Q."/>
            <person name="Wang Y."/>
            <person name="Lv Z."/>
            <person name="Lu X."/>
            <person name="Zhang F."/>
            <person name="Jiang W."/>
            <person name="Ma Y."/>
            <person name="Chen M."/>
            <person name="Hao X."/>
            <person name="Li L."/>
            <person name="Tang Y."/>
            <person name="Lv G."/>
            <person name="Zhou Y."/>
            <person name="Sun X."/>
            <person name="Brodelius P.E."/>
            <person name="Rose J.K.C."/>
            <person name="Tang K."/>
        </authorList>
    </citation>
    <scope>NUCLEOTIDE SEQUENCE [LARGE SCALE GENOMIC DNA]</scope>
    <source>
        <strain evidence="4">cv. Huhao1</strain>
        <tissue evidence="3">Leaf</tissue>
    </source>
</reference>
<dbReference type="Pfam" id="PF24713">
    <property type="entry name" value="TOR1L1_C"/>
    <property type="match status" value="1"/>
</dbReference>
<dbReference type="PANTHER" id="PTHR45748:SF7">
    <property type="entry name" value="1-PHOSPHATIDYLINOSITOL 3-PHOSPHATE 5-KINASE-RELATED"/>
    <property type="match status" value="1"/>
</dbReference>
<dbReference type="GO" id="GO:0046854">
    <property type="term" value="P:phosphatidylinositol phosphate biosynthetic process"/>
    <property type="evidence" value="ECO:0007669"/>
    <property type="project" value="TreeGrafter"/>
</dbReference>
<feature type="region of interest" description="Disordered" evidence="1">
    <location>
        <begin position="191"/>
        <end position="224"/>
    </location>
</feature>
<dbReference type="GO" id="GO:0010008">
    <property type="term" value="C:endosome membrane"/>
    <property type="evidence" value="ECO:0007669"/>
    <property type="project" value="TreeGrafter"/>
</dbReference>
<proteinExistence type="predicted"/>
<evidence type="ECO:0000256" key="1">
    <source>
        <dbReference type="SAM" id="MobiDB-lite"/>
    </source>
</evidence>
<dbReference type="EMBL" id="PKPP01002481">
    <property type="protein sequence ID" value="PWA74980.1"/>
    <property type="molecule type" value="Genomic_DNA"/>
</dbReference>
<dbReference type="InterPro" id="IPR057599">
    <property type="entry name" value="TORTIFOLIA1/TORL1-2_C"/>
</dbReference>
<evidence type="ECO:0000313" key="3">
    <source>
        <dbReference type="EMBL" id="PWA74980.1"/>
    </source>
</evidence>
<gene>
    <name evidence="3" type="ORF">CTI12_AA182700</name>
</gene>
<accession>A0A2U1NNF4</accession>
<dbReference type="OrthoDB" id="1726676at2759"/>
<name>A0A2U1NNF4_ARTAN</name>
<dbReference type="STRING" id="35608.A0A2U1NNF4"/>
<dbReference type="PANTHER" id="PTHR45748">
    <property type="entry name" value="1-PHOSPHATIDYLINOSITOL 3-PHOSPHATE 5-KINASE-RELATED"/>
    <property type="match status" value="1"/>
</dbReference>
<comment type="caution">
    <text evidence="3">The sequence shown here is derived from an EMBL/GenBank/DDBJ whole genome shotgun (WGS) entry which is preliminary data.</text>
</comment>
<evidence type="ECO:0000259" key="2">
    <source>
        <dbReference type="Pfam" id="PF24713"/>
    </source>
</evidence>
<feature type="compositionally biased region" description="Basic and acidic residues" evidence="1">
    <location>
        <begin position="215"/>
        <end position="224"/>
    </location>
</feature>